<feature type="active site" description="Nucleophile" evidence="1">
    <location>
        <position position="122"/>
    </location>
</feature>
<evidence type="ECO:0000256" key="2">
    <source>
        <dbReference type="PIRSR" id="PIRSR017388-2"/>
    </source>
</evidence>
<feature type="binding site" evidence="2">
    <location>
        <position position="123"/>
    </location>
    <ligand>
        <name>substrate</name>
    </ligand>
</feature>
<evidence type="ECO:0000313" key="5">
    <source>
        <dbReference type="EMBL" id="BAK37178.1"/>
    </source>
</evidence>
<dbReference type="Pfam" id="PF12146">
    <property type="entry name" value="Hydrolase_4"/>
    <property type="match status" value="1"/>
</dbReference>
<feature type="active site" description="Charge relay system" evidence="1">
    <location>
        <position position="223"/>
    </location>
</feature>
<dbReference type="InterPro" id="IPR051044">
    <property type="entry name" value="MAG_DAG_Lipase"/>
</dbReference>
<feature type="domain" description="Serine aminopeptidase S33" evidence="4">
    <location>
        <begin position="48"/>
        <end position="256"/>
    </location>
</feature>
<evidence type="ECO:0000313" key="6">
    <source>
        <dbReference type="Proteomes" id="UP000007947"/>
    </source>
</evidence>
<dbReference type="STRING" id="1032480.MLP_41640"/>
<dbReference type="PIRSF" id="PIRSF017388">
    <property type="entry name" value="Esterase_lipase"/>
    <property type="match status" value="1"/>
</dbReference>
<dbReference type="RefSeq" id="WP_013865015.1">
    <property type="nucleotide sequence ID" value="NC_015635.1"/>
</dbReference>
<sequence>MTSLLSRALEPVVRLVDRFHGRDEPTPPAFVDDPAIQPYAAGEGPIGVLLVHGFTGTPQSMRPWAEHLAAAGYAVSLPRLPGHGTHWKELNATQWIDWYAHIEAAFNELRERCAQTFICGLSMGGALSLRLAEQHGDAVSGLVLVNPAINITDPRMKVLPVLSRLVPSLSAIGNDVADPAAREIAYDRNPLRALHSQSKLWADVVAHLDLVTQPLLVFRSEQDHVVDPSSVAILKERVGSADAEFRTLTRSFHVATLDYEAQEIFDASVEFIGRLSS</sequence>
<dbReference type="InterPro" id="IPR029058">
    <property type="entry name" value="AB_hydrolase_fold"/>
</dbReference>
<dbReference type="InterPro" id="IPR012354">
    <property type="entry name" value="Esterase_lipase"/>
</dbReference>
<accession>F5XRW5</accession>
<keyword evidence="6" id="KW-1185">Reference proteome</keyword>
<dbReference type="Gene3D" id="3.40.50.1820">
    <property type="entry name" value="alpha/beta hydrolase"/>
    <property type="match status" value="1"/>
</dbReference>
<evidence type="ECO:0000256" key="3">
    <source>
        <dbReference type="PIRSR" id="PIRSR017388-3"/>
    </source>
</evidence>
<feature type="binding site" evidence="2">
    <location>
        <position position="54"/>
    </location>
    <ligand>
        <name>substrate</name>
    </ligand>
</feature>
<organism evidence="5 6">
    <name type="scientific">Microlunatus phosphovorus (strain ATCC 700054 / DSM 10555 / JCM 9379 / NBRC 101784 / NCIMB 13414 / VKM Ac-1990 / NM-1)</name>
    <dbReference type="NCBI Taxonomy" id="1032480"/>
    <lineage>
        <taxon>Bacteria</taxon>
        <taxon>Bacillati</taxon>
        <taxon>Actinomycetota</taxon>
        <taxon>Actinomycetes</taxon>
        <taxon>Propionibacteriales</taxon>
        <taxon>Propionibacteriaceae</taxon>
        <taxon>Microlunatus</taxon>
    </lineage>
</organism>
<evidence type="ECO:0000259" key="4">
    <source>
        <dbReference type="Pfam" id="PF12146"/>
    </source>
</evidence>
<proteinExistence type="predicted"/>
<gene>
    <name evidence="5" type="ordered locus">MLP_41640</name>
</gene>
<protein>
    <submittedName>
        <fullName evidence="5">Putative esterase</fullName>
    </submittedName>
</protein>
<dbReference type="PANTHER" id="PTHR11614">
    <property type="entry name" value="PHOSPHOLIPASE-RELATED"/>
    <property type="match status" value="1"/>
</dbReference>
<dbReference type="AlphaFoldDB" id="F5XRW5"/>
<dbReference type="InterPro" id="IPR022742">
    <property type="entry name" value="Hydrolase_4"/>
</dbReference>
<name>F5XRW5_MICPN</name>
<dbReference type="eggNOG" id="COG1647">
    <property type="taxonomic scope" value="Bacteria"/>
</dbReference>
<feature type="site" description="Important for substrate specificity" evidence="3">
    <location>
        <position position="172"/>
    </location>
</feature>
<dbReference type="HOGENOM" id="CLU_076594_0_1_11"/>
<dbReference type="EMBL" id="AP012204">
    <property type="protein sequence ID" value="BAK37178.1"/>
    <property type="molecule type" value="Genomic_DNA"/>
</dbReference>
<reference evidence="5 6" key="1">
    <citation type="submission" date="2011-05" db="EMBL/GenBank/DDBJ databases">
        <title>Whole genome sequence of Microlunatus phosphovorus NM-1.</title>
        <authorList>
            <person name="Hosoyama A."/>
            <person name="Sasaki K."/>
            <person name="Harada T."/>
            <person name="Igarashi R."/>
            <person name="Kawakoshi A."/>
            <person name="Sasagawa M."/>
            <person name="Fukada J."/>
            <person name="Nakamura S."/>
            <person name="Katano Y."/>
            <person name="Hanada S."/>
            <person name="Kamagata Y."/>
            <person name="Nakamura N."/>
            <person name="Yamazaki S."/>
            <person name="Fujita N."/>
        </authorList>
    </citation>
    <scope>NUCLEOTIDE SEQUENCE [LARGE SCALE GENOMIC DNA]</scope>
    <source>
        <strain evidence="6">ATCC 700054 / DSM 10555 / JCM 9379 / NBRC 101784 / NCIMB 13414 / VKM Ac-1990 / NM-1</strain>
    </source>
</reference>
<dbReference type="KEGG" id="mph:MLP_41640"/>
<evidence type="ECO:0000256" key="1">
    <source>
        <dbReference type="PIRSR" id="PIRSR017388-1"/>
    </source>
</evidence>
<dbReference type="ESTHER" id="micpn-f5xrw5">
    <property type="family name" value="CarbLipBact_2"/>
</dbReference>
<dbReference type="GO" id="GO:0052689">
    <property type="term" value="F:carboxylic ester hydrolase activity"/>
    <property type="evidence" value="ECO:0007669"/>
    <property type="project" value="InterPro"/>
</dbReference>
<dbReference type="SUPFAM" id="SSF53474">
    <property type="entry name" value="alpha/beta-Hydrolases"/>
    <property type="match status" value="1"/>
</dbReference>
<feature type="active site" description="Charge relay system" evidence="1">
    <location>
        <position position="253"/>
    </location>
</feature>
<dbReference type="Proteomes" id="UP000007947">
    <property type="component" value="Chromosome"/>
</dbReference>